<evidence type="ECO:0000313" key="1">
    <source>
        <dbReference type="EMBL" id="OKP14343.1"/>
    </source>
</evidence>
<comment type="caution">
    <text evidence="1">The sequence shown here is derived from an EMBL/GenBank/DDBJ whole genome shotgun (WGS) entry which is preliminary data.</text>
</comment>
<dbReference type="Proteomes" id="UP000186955">
    <property type="component" value="Unassembled WGS sequence"/>
</dbReference>
<gene>
    <name evidence="1" type="ORF">PENSUB_14122</name>
</gene>
<dbReference type="AlphaFoldDB" id="A0A1Q5UPE5"/>
<sequence length="112" mass="12472">MRVYKGKLNTHTSYATKDEVITLITNGGFRTGSTAVVTGQFTVSYTGHPKTNFSMVGTITDVSDDRFQLFLGENQYYWFVGTVTGDKIHMTMKKDGVEDYGDAELTLVHSET</sequence>
<dbReference type="EMBL" id="MNBE01000099">
    <property type="protein sequence ID" value="OKP14343.1"/>
    <property type="molecule type" value="Genomic_DNA"/>
</dbReference>
<proteinExistence type="predicted"/>
<evidence type="ECO:0000313" key="2">
    <source>
        <dbReference type="Proteomes" id="UP000186955"/>
    </source>
</evidence>
<organism evidence="1 2">
    <name type="scientific">Penicillium subrubescens</name>
    <dbReference type="NCBI Taxonomy" id="1316194"/>
    <lineage>
        <taxon>Eukaryota</taxon>
        <taxon>Fungi</taxon>
        <taxon>Dikarya</taxon>
        <taxon>Ascomycota</taxon>
        <taxon>Pezizomycotina</taxon>
        <taxon>Eurotiomycetes</taxon>
        <taxon>Eurotiomycetidae</taxon>
        <taxon>Eurotiales</taxon>
        <taxon>Aspergillaceae</taxon>
        <taxon>Penicillium</taxon>
    </lineage>
</organism>
<accession>A0A1Q5UPE5</accession>
<reference evidence="1 2" key="1">
    <citation type="submission" date="2016-10" db="EMBL/GenBank/DDBJ databases">
        <title>Genome sequence of the ascomycete fungus Penicillium subrubescens.</title>
        <authorList>
            <person name="De Vries R.P."/>
            <person name="Peng M."/>
            <person name="Dilokpimol A."/>
            <person name="Hilden K."/>
            <person name="Makela M.R."/>
            <person name="Grigoriev I."/>
            <person name="Riley R."/>
            <person name="Granchi Z."/>
        </authorList>
    </citation>
    <scope>NUCLEOTIDE SEQUENCE [LARGE SCALE GENOMIC DNA]</scope>
    <source>
        <strain evidence="1 2">CBS 132785</strain>
    </source>
</reference>
<protein>
    <submittedName>
        <fullName evidence="1">Uncharacterized protein</fullName>
    </submittedName>
</protein>
<keyword evidence="2" id="KW-1185">Reference proteome</keyword>
<name>A0A1Q5UPE5_9EURO</name>